<dbReference type="EMBL" id="NQYH01000002">
    <property type="protein sequence ID" value="RIY41776.1"/>
    <property type="molecule type" value="Genomic_DNA"/>
</dbReference>
<evidence type="ECO:0000256" key="1">
    <source>
        <dbReference type="ARBA" id="ARBA00006040"/>
    </source>
</evidence>
<reference evidence="12 13" key="1">
    <citation type="submission" date="2017-08" db="EMBL/GenBank/DDBJ databases">
        <title>Pusillimonas indicus sp. nov., a member of the family Alcaligenaceae isolated from surface seawater.</title>
        <authorList>
            <person name="Li J."/>
        </authorList>
    </citation>
    <scope>NUCLEOTIDE SEQUENCE [LARGE SCALE GENOMIC DNA]</scope>
    <source>
        <strain evidence="12 13">L52-1-41</strain>
    </source>
</reference>
<dbReference type="GO" id="GO:0046872">
    <property type="term" value="F:metal ion binding"/>
    <property type="evidence" value="ECO:0007669"/>
    <property type="project" value="UniProtKB-UniRule"/>
</dbReference>
<organism evidence="12 13">
    <name type="scientific">Neopusillimonas maritima</name>
    <dbReference type="NCBI Taxonomy" id="2026239"/>
    <lineage>
        <taxon>Bacteria</taxon>
        <taxon>Pseudomonadati</taxon>
        <taxon>Pseudomonadota</taxon>
        <taxon>Betaproteobacteria</taxon>
        <taxon>Burkholderiales</taxon>
        <taxon>Alcaligenaceae</taxon>
        <taxon>Neopusillimonas</taxon>
    </lineage>
</organism>
<dbReference type="GO" id="GO:0005829">
    <property type="term" value="C:cytosol"/>
    <property type="evidence" value="ECO:0007669"/>
    <property type="project" value="UniProtKB-ARBA"/>
</dbReference>
<dbReference type="InterPro" id="IPR024080">
    <property type="entry name" value="Neurolysin/TOP_N"/>
</dbReference>
<dbReference type="GO" id="GO:0004222">
    <property type="term" value="F:metalloendopeptidase activity"/>
    <property type="evidence" value="ECO:0007669"/>
    <property type="project" value="UniProtKB-EC"/>
</dbReference>
<dbReference type="AlphaFoldDB" id="A0A3A1YW48"/>
<evidence type="ECO:0000256" key="5">
    <source>
        <dbReference type="ARBA" id="ARBA00022833"/>
    </source>
</evidence>
<dbReference type="PANTHER" id="PTHR11804">
    <property type="entry name" value="PROTEASE M3 THIMET OLIGOPEPTIDASE-RELATED"/>
    <property type="match status" value="1"/>
</dbReference>
<name>A0A3A1YW48_9BURK</name>
<dbReference type="Proteomes" id="UP000266206">
    <property type="component" value="Unassembled WGS sequence"/>
</dbReference>
<dbReference type="InterPro" id="IPR024079">
    <property type="entry name" value="MetalloPept_cat_dom_sf"/>
</dbReference>
<dbReference type="Gene3D" id="1.20.1050.40">
    <property type="entry name" value="Endopeptidase. Chain P, domain 1"/>
    <property type="match status" value="1"/>
</dbReference>
<comment type="cofactor">
    <cofactor evidence="9">
        <name>Zn(2+)</name>
        <dbReference type="ChEBI" id="CHEBI:29105"/>
    </cofactor>
    <text evidence="9">Binds 1 zinc ion.</text>
</comment>
<keyword evidence="3 9" id="KW-0479">Metal-binding</keyword>
<keyword evidence="5 9" id="KW-0862">Zinc</keyword>
<gene>
    <name evidence="12" type="ORF">CJP73_04865</name>
</gene>
<comment type="catalytic activity">
    <reaction evidence="7">
        <text>Hydrolysis of oligopeptides, with broad specificity. Gly or Ala commonly occur as P1 or P1' residues, but more distant residues are also important, as is shown by the fact that Z-Gly-Pro-Gly-|-Gly-Pro-Ala is cleaved, but not Z-(Gly)(5).</text>
        <dbReference type="EC" id="3.4.24.70"/>
    </reaction>
</comment>
<dbReference type="PANTHER" id="PTHR11804:SF84">
    <property type="entry name" value="SACCHAROLYSIN"/>
    <property type="match status" value="1"/>
</dbReference>
<feature type="domain" description="Peptidase M3A/M3B catalytic" evidence="10">
    <location>
        <begin position="224"/>
        <end position="681"/>
    </location>
</feature>
<evidence type="ECO:0000256" key="3">
    <source>
        <dbReference type="ARBA" id="ARBA00022723"/>
    </source>
</evidence>
<dbReference type="Pfam" id="PF01432">
    <property type="entry name" value="Peptidase_M3"/>
    <property type="match status" value="1"/>
</dbReference>
<keyword evidence="4 9" id="KW-0378">Hydrolase</keyword>
<comment type="similarity">
    <text evidence="1 9">Belongs to the peptidase M3 family.</text>
</comment>
<dbReference type="InterPro" id="IPR024077">
    <property type="entry name" value="Neurolysin/TOP_dom2"/>
</dbReference>
<keyword evidence="6 9" id="KW-0482">Metalloprotease</keyword>
<dbReference type="InterPro" id="IPR045666">
    <property type="entry name" value="OpdA_N"/>
</dbReference>
<dbReference type="GO" id="GO:0006518">
    <property type="term" value="P:peptide metabolic process"/>
    <property type="evidence" value="ECO:0007669"/>
    <property type="project" value="TreeGrafter"/>
</dbReference>
<evidence type="ECO:0000259" key="10">
    <source>
        <dbReference type="Pfam" id="PF01432"/>
    </source>
</evidence>
<proteinExistence type="inferred from homology"/>
<evidence type="ECO:0000313" key="13">
    <source>
        <dbReference type="Proteomes" id="UP000266206"/>
    </source>
</evidence>
<protein>
    <recommendedName>
        <fullName evidence="8">oligopeptidase A</fullName>
        <ecNumber evidence="8">3.4.24.70</ecNumber>
    </recommendedName>
</protein>
<evidence type="ECO:0000256" key="2">
    <source>
        <dbReference type="ARBA" id="ARBA00022670"/>
    </source>
</evidence>
<comment type="caution">
    <text evidence="12">The sequence shown here is derived from an EMBL/GenBank/DDBJ whole genome shotgun (WGS) entry which is preliminary data.</text>
</comment>
<dbReference type="GO" id="GO:0006508">
    <property type="term" value="P:proteolysis"/>
    <property type="evidence" value="ECO:0007669"/>
    <property type="project" value="UniProtKB-KW"/>
</dbReference>
<dbReference type="CDD" id="cd06456">
    <property type="entry name" value="M3A_DCP"/>
    <property type="match status" value="1"/>
</dbReference>
<dbReference type="SUPFAM" id="SSF55486">
    <property type="entry name" value="Metalloproteases ('zincins'), catalytic domain"/>
    <property type="match status" value="1"/>
</dbReference>
<dbReference type="InterPro" id="IPR045090">
    <property type="entry name" value="Pept_M3A_M3B"/>
</dbReference>
<evidence type="ECO:0000256" key="4">
    <source>
        <dbReference type="ARBA" id="ARBA00022801"/>
    </source>
</evidence>
<keyword evidence="2 9" id="KW-0645">Protease</keyword>
<evidence type="ECO:0000256" key="8">
    <source>
        <dbReference type="ARBA" id="ARBA00026100"/>
    </source>
</evidence>
<feature type="domain" description="Oligopeptidase A N-terminal" evidence="11">
    <location>
        <begin position="29"/>
        <end position="151"/>
    </location>
</feature>
<evidence type="ECO:0000256" key="6">
    <source>
        <dbReference type="ARBA" id="ARBA00023049"/>
    </source>
</evidence>
<dbReference type="Pfam" id="PF19310">
    <property type="entry name" value="TOP_N"/>
    <property type="match status" value="1"/>
</dbReference>
<evidence type="ECO:0000313" key="12">
    <source>
        <dbReference type="EMBL" id="RIY41776.1"/>
    </source>
</evidence>
<evidence type="ECO:0000256" key="9">
    <source>
        <dbReference type="RuleBase" id="RU003435"/>
    </source>
</evidence>
<sequence>MMPNPLLVPIDQLIDYEHITPDVIEPAIDELIAQTRQCIETIADPATPAEWDTLIEPHEVSSAKLWRAWSVAGHLNAVVNTPALRDAYNRCLPKITEFSTWVGLHRGLYDQYQRLRNSTHYETLPAVRQRIIELALRDFRLSGVQLEGEARKRYAALSDEEARISQKFSENCLDAVDEWHTLVADADRLAGIPPDVISAAATLAKENGQSGWRFTLKMPCYLPVMQYAQDRTLRETLYRGFGTLASEQGDTRFDNTQAIEQLLNLRAEEARLLGYQNFAQLRLETRMAESPEQVLSFLQDLAKRAKPYAQHDLAQLKAFAHEHYQMTTLEPWDIPFLSERLRENRYDYSEESVRQYFPVQKVLDGFFDIVGQLFGVTFKPVKLPLWHHNAQAYEVLLRENRCGYLVMDLYARQGKQSGAWVDSERARQRVDGTLVTPVIYLTCNFPAPQENQASLLTHDDVITLFHESGHALHALLSRVDDPGASAFSNMEWDAIELPSQFMENFCWEWASIQKLSGHVNDNAPLPHTLFKKMVAARNFQSGMQMVRQIEFSLFDIQIHNHHSGLAIEEVLNTLRAVRQDVAVLFPPEWHRFPHTFSHLFAGGYAAGYYSYKWAEVLSADAYAAFEEYSQTHGLENTLIAPVGTKFVDEILAVGASRPAQASFEAFRGREPQIDALLRHNGMTEQPLDV</sequence>
<dbReference type="EC" id="3.4.24.70" evidence="8"/>
<dbReference type="Gene3D" id="1.10.1370.10">
    <property type="entry name" value="Neurolysin, domain 3"/>
    <property type="match status" value="1"/>
</dbReference>
<dbReference type="OrthoDB" id="9773538at2"/>
<dbReference type="InterPro" id="IPR034005">
    <property type="entry name" value="M3A_DCP"/>
</dbReference>
<accession>A0A3A1YW48</accession>
<dbReference type="InterPro" id="IPR001567">
    <property type="entry name" value="Pept_M3A_M3B_dom"/>
</dbReference>
<evidence type="ECO:0000256" key="7">
    <source>
        <dbReference type="ARBA" id="ARBA00024603"/>
    </source>
</evidence>
<dbReference type="FunFam" id="3.40.390.10:FF:000009">
    <property type="entry name" value="Oligopeptidase A"/>
    <property type="match status" value="1"/>
</dbReference>
<dbReference type="Gene3D" id="3.40.390.10">
    <property type="entry name" value="Collagenase (Catalytic Domain)"/>
    <property type="match status" value="1"/>
</dbReference>
<evidence type="ECO:0000259" key="11">
    <source>
        <dbReference type="Pfam" id="PF19310"/>
    </source>
</evidence>